<dbReference type="GO" id="GO:0080120">
    <property type="term" value="P:CAAX-box protein maturation"/>
    <property type="evidence" value="ECO:0007669"/>
    <property type="project" value="UniProtKB-ARBA"/>
</dbReference>
<comment type="caution">
    <text evidence="3">The sequence shown here is derived from an EMBL/GenBank/DDBJ whole genome shotgun (WGS) entry which is preliminary data.</text>
</comment>
<dbReference type="GO" id="GO:0006508">
    <property type="term" value="P:proteolysis"/>
    <property type="evidence" value="ECO:0007669"/>
    <property type="project" value="UniProtKB-KW"/>
</dbReference>
<reference evidence="3 4" key="1">
    <citation type="submission" date="2019-05" db="EMBL/GenBank/DDBJ databases">
        <title>Psychrobacillus vulpis sp. nov., a new species isolated from feces of a red fox that inhabits in The Tablas de Daimiel Natural Park, Albacete, Spain.</title>
        <authorList>
            <person name="Rodriguez M."/>
            <person name="Reina J.C."/>
            <person name="Bejar V."/>
            <person name="Llamas I."/>
        </authorList>
    </citation>
    <scope>NUCLEOTIDE SEQUENCE [LARGE SCALE GENOMIC DNA]</scope>
    <source>
        <strain evidence="3 4">NEAU-3TGS17</strain>
    </source>
</reference>
<name>A0A544SWF4_9BACI</name>
<keyword evidence="1" id="KW-1133">Transmembrane helix</keyword>
<keyword evidence="1" id="KW-0472">Membrane</keyword>
<feature type="transmembrane region" description="Helical" evidence="1">
    <location>
        <begin position="101"/>
        <end position="119"/>
    </location>
</feature>
<dbReference type="OrthoDB" id="2679500at2"/>
<evidence type="ECO:0000313" key="4">
    <source>
        <dbReference type="Proteomes" id="UP000317316"/>
    </source>
</evidence>
<evidence type="ECO:0000313" key="3">
    <source>
        <dbReference type="EMBL" id="TQR09528.1"/>
    </source>
</evidence>
<feature type="transmembrane region" description="Helical" evidence="1">
    <location>
        <begin position="181"/>
        <end position="203"/>
    </location>
</feature>
<dbReference type="GO" id="GO:0008237">
    <property type="term" value="F:metallopeptidase activity"/>
    <property type="evidence" value="ECO:0007669"/>
    <property type="project" value="UniProtKB-KW"/>
</dbReference>
<accession>A0A544SWF4</accession>
<organism evidence="3 4">
    <name type="scientific">Psychrobacillus lasiicapitis</name>
    <dbReference type="NCBI Taxonomy" id="1636719"/>
    <lineage>
        <taxon>Bacteria</taxon>
        <taxon>Bacillati</taxon>
        <taxon>Bacillota</taxon>
        <taxon>Bacilli</taxon>
        <taxon>Bacillales</taxon>
        <taxon>Bacillaceae</taxon>
        <taxon>Psychrobacillus</taxon>
    </lineage>
</organism>
<dbReference type="EMBL" id="VDGH01000013">
    <property type="protein sequence ID" value="TQR09528.1"/>
    <property type="molecule type" value="Genomic_DNA"/>
</dbReference>
<evidence type="ECO:0000256" key="1">
    <source>
        <dbReference type="SAM" id="Phobius"/>
    </source>
</evidence>
<dbReference type="Proteomes" id="UP000317316">
    <property type="component" value="Unassembled WGS sequence"/>
</dbReference>
<feature type="domain" description="CAAX prenyl protease 2/Lysostaphin resistance protein A-like" evidence="2">
    <location>
        <begin position="101"/>
        <end position="194"/>
    </location>
</feature>
<keyword evidence="1" id="KW-0812">Transmembrane</keyword>
<keyword evidence="3" id="KW-0482">Metalloprotease</keyword>
<keyword evidence="3" id="KW-0378">Hydrolase</keyword>
<feature type="transmembrane region" description="Helical" evidence="1">
    <location>
        <begin position="131"/>
        <end position="150"/>
    </location>
</feature>
<feature type="transmembrane region" description="Helical" evidence="1">
    <location>
        <begin position="156"/>
        <end position="174"/>
    </location>
</feature>
<evidence type="ECO:0000259" key="2">
    <source>
        <dbReference type="Pfam" id="PF02517"/>
    </source>
</evidence>
<proteinExistence type="predicted"/>
<dbReference type="Pfam" id="PF02517">
    <property type="entry name" value="Rce1-like"/>
    <property type="match status" value="1"/>
</dbReference>
<keyword evidence="4" id="KW-1185">Reference proteome</keyword>
<keyword evidence="3" id="KW-0645">Protease</keyword>
<feature type="transmembrane region" description="Helical" evidence="1">
    <location>
        <begin position="12"/>
        <end position="31"/>
    </location>
</feature>
<dbReference type="InterPro" id="IPR003675">
    <property type="entry name" value="Rce1/LyrA-like_dom"/>
</dbReference>
<dbReference type="RefSeq" id="WP_142540504.1">
    <property type="nucleotide sequence ID" value="NZ_VDGH01000013.1"/>
</dbReference>
<dbReference type="GO" id="GO:0004175">
    <property type="term" value="F:endopeptidase activity"/>
    <property type="evidence" value="ECO:0007669"/>
    <property type="project" value="UniProtKB-ARBA"/>
</dbReference>
<gene>
    <name evidence="3" type="ORF">FG382_19255</name>
</gene>
<protein>
    <submittedName>
        <fullName evidence="3">CPBP family intramembrane metalloprotease</fullName>
    </submittedName>
</protein>
<dbReference type="AlphaFoldDB" id="A0A544SWF4"/>
<feature type="transmembrane region" description="Helical" evidence="1">
    <location>
        <begin position="59"/>
        <end position="81"/>
    </location>
</feature>
<sequence length="204" mass="22733">MIGMTAISFTNLLGFNIAGITIIIGIAFFFINSKLEKNISADNGLNAKAIGTSLKNKTIYFWIVLPLILNVVCIVLAKLILPEYIEHLYGRTEFVVSLDKIMFLFLQLAILALGEEIAWRAFFQKQLSNALPIIPTLIVTSIIFAFGHIVEGSLIVVAYDIFFIFINSVLYGVIFYKTNNAWISATSHFIANLFSIILISFLLG</sequence>